<evidence type="ECO:0000313" key="2">
    <source>
        <dbReference type="Proteomes" id="UP000054279"/>
    </source>
</evidence>
<keyword evidence="2" id="KW-1185">Reference proteome</keyword>
<dbReference type="EMBL" id="KN837247">
    <property type="protein sequence ID" value="KIJ31142.1"/>
    <property type="molecule type" value="Genomic_DNA"/>
</dbReference>
<dbReference type="Proteomes" id="UP000054279">
    <property type="component" value="Unassembled WGS sequence"/>
</dbReference>
<accession>A0A0C9UQ22</accession>
<dbReference type="OrthoDB" id="3250324at2759"/>
<sequence length="99" mass="11372">MQQLQSIMGSHPVEKINIPFCQQAFISAFISFIVANNISTQVIDSPEFHFMLLTLHNDVVILHHTTVRGIIIMAWDHYFYEMQMEMKTASGKISVTMDI</sequence>
<protein>
    <submittedName>
        <fullName evidence="1">Uncharacterized protein</fullName>
    </submittedName>
</protein>
<evidence type="ECO:0000313" key="1">
    <source>
        <dbReference type="EMBL" id="KIJ31142.1"/>
    </source>
</evidence>
<dbReference type="AlphaFoldDB" id="A0A0C9UQ22"/>
<name>A0A0C9UQ22_SPHS4</name>
<dbReference type="HOGENOM" id="CLU_2321849_0_0_1"/>
<reference evidence="1 2" key="1">
    <citation type="submission" date="2014-06" db="EMBL/GenBank/DDBJ databases">
        <title>Evolutionary Origins and Diversification of the Mycorrhizal Mutualists.</title>
        <authorList>
            <consortium name="DOE Joint Genome Institute"/>
            <consortium name="Mycorrhizal Genomics Consortium"/>
            <person name="Kohler A."/>
            <person name="Kuo A."/>
            <person name="Nagy L.G."/>
            <person name="Floudas D."/>
            <person name="Copeland A."/>
            <person name="Barry K.W."/>
            <person name="Cichocki N."/>
            <person name="Veneault-Fourrey C."/>
            <person name="LaButti K."/>
            <person name="Lindquist E.A."/>
            <person name="Lipzen A."/>
            <person name="Lundell T."/>
            <person name="Morin E."/>
            <person name="Murat C."/>
            <person name="Riley R."/>
            <person name="Ohm R."/>
            <person name="Sun H."/>
            <person name="Tunlid A."/>
            <person name="Henrissat B."/>
            <person name="Grigoriev I.V."/>
            <person name="Hibbett D.S."/>
            <person name="Martin F."/>
        </authorList>
    </citation>
    <scope>NUCLEOTIDE SEQUENCE [LARGE SCALE GENOMIC DNA]</scope>
    <source>
        <strain evidence="1 2">SS14</strain>
    </source>
</reference>
<organism evidence="1 2">
    <name type="scientific">Sphaerobolus stellatus (strain SS14)</name>
    <dbReference type="NCBI Taxonomy" id="990650"/>
    <lineage>
        <taxon>Eukaryota</taxon>
        <taxon>Fungi</taxon>
        <taxon>Dikarya</taxon>
        <taxon>Basidiomycota</taxon>
        <taxon>Agaricomycotina</taxon>
        <taxon>Agaricomycetes</taxon>
        <taxon>Phallomycetidae</taxon>
        <taxon>Geastrales</taxon>
        <taxon>Sphaerobolaceae</taxon>
        <taxon>Sphaerobolus</taxon>
    </lineage>
</organism>
<proteinExistence type="predicted"/>
<gene>
    <name evidence="1" type="ORF">M422DRAFT_267215</name>
</gene>